<protein>
    <submittedName>
        <fullName evidence="2">Uncharacterized protein</fullName>
    </submittedName>
</protein>
<evidence type="ECO:0000313" key="2">
    <source>
        <dbReference type="EMBL" id="MUL28860.1"/>
    </source>
</evidence>
<dbReference type="AlphaFoldDB" id="A0A7C9MEJ6"/>
<keyword evidence="1" id="KW-0175">Coiled coil</keyword>
<sequence length="440" mass="50877">METAKDNETESLLAWTEVNHQPDDYNPFVKAALLSRATRFSLCRTGEEAQQVRQSFVVFREKGAEEWEDDAPLGRIEAMVLADDDEEVRPAEVINLGVEPAEFLTMVRQDADSTTFQIDWYHGEVRVEGATKIDEGYVVRKADCADGKMLKCILTPDKGGESFSLELQLPFVGFNITTEDGAMVVGDLTIPSTELDHYNYSFVGSDDDDRFAVSLDDLAQSFQYIWYEDGTLSVRNLRKKMEKVREQAAQGKLSELLQGSRNALVKHKDTRWRIVVTKAMKTDEALELDPVALARMVFTRFQTADEAEDALMRELIEMEEHHFFQWFWLKTDDWSHEHLAQLMGLNDIEQNQEKMMQLALQYNQFDRFMQKLRRASLDEAGPVQADALQMRNNKRKIARCLKRLERHQKGEESLWKADLEVREEQLQFFRSHHGAFETID</sequence>
<reference evidence="2 3" key="1">
    <citation type="submission" date="2019-09" db="EMBL/GenBank/DDBJ databases">
        <title>Prevotella A2879 sp. nov., isolated from an abscess of a patient.</title>
        <authorList>
            <person name="Buhl M."/>
            <person name="Oberhettinger P."/>
        </authorList>
    </citation>
    <scope>NUCLEOTIDE SEQUENCE [LARGE SCALE GENOMIC DNA]</scope>
    <source>
        <strain evidence="2 3">A2879</strain>
    </source>
</reference>
<gene>
    <name evidence="2" type="ORF">F0475_11285</name>
</gene>
<proteinExistence type="predicted"/>
<organism evidence="2 3">
    <name type="scientific">Prevotella vespertina</name>
    <dbReference type="NCBI Taxonomy" id="2608404"/>
    <lineage>
        <taxon>Bacteria</taxon>
        <taxon>Pseudomonadati</taxon>
        <taxon>Bacteroidota</taxon>
        <taxon>Bacteroidia</taxon>
        <taxon>Bacteroidales</taxon>
        <taxon>Prevotellaceae</taxon>
        <taxon>Prevotella</taxon>
    </lineage>
</organism>
<keyword evidence="3" id="KW-1185">Reference proteome</keyword>
<dbReference type="EMBL" id="VVIQ01000016">
    <property type="protein sequence ID" value="MUL28860.1"/>
    <property type="molecule type" value="Genomic_DNA"/>
</dbReference>
<name>A0A7C9MEJ6_9BACT</name>
<feature type="coiled-coil region" evidence="1">
    <location>
        <begin position="227"/>
        <end position="254"/>
    </location>
</feature>
<dbReference type="RefSeq" id="WP_155716682.1">
    <property type="nucleotide sequence ID" value="NZ_VVIQ01000016.1"/>
</dbReference>
<dbReference type="Proteomes" id="UP000482295">
    <property type="component" value="Unassembled WGS sequence"/>
</dbReference>
<accession>A0A7C9MEJ6</accession>
<evidence type="ECO:0000313" key="3">
    <source>
        <dbReference type="Proteomes" id="UP000482295"/>
    </source>
</evidence>
<comment type="caution">
    <text evidence="2">The sequence shown here is derived from an EMBL/GenBank/DDBJ whole genome shotgun (WGS) entry which is preliminary data.</text>
</comment>
<evidence type="ECO:0000256" key="1">
    <source>
        <dbReference type="SAM" id="Coils"/>
    </source>
</evidence>